<evidence type="ECO:0000256" key="15">
    <source>
        <dbReference type="SAM" id="Phobius"/>
    </source>
</evidence>
<evidence type="ECO:0000256" key="1">
    <source>
        <dbReference type="ARBA" id="ARBA00001933"/>
    </source>
</evidence>
<dbReference type="EC" id="4.3.1.18" evidence="11"/>
<dbReference type="GO" id="GO:0008721">
    <property type="term" value="F:D-serine ammonia-lyase activity"/>
    <property type="evidence" value="ECO:0007669"/>
    <property type="project" value="UniProtKB-EC"/>
</dbReference>
<feature type="transmembrane region" description="Helical" evidence="15">
    <location>
        <begin position="512"/>
        <end position="530"/>
    </location>
</feature>
<dbReference type="Gene3D" id="3.20.20.10">
    <property type="entry name" value="Alanine racemase"/>
    <property type="match status" value="1"/>
</dbReference>
<evidence type="ECO:0000256" key="13">
    <source>
        <dbReference type="ARBA" id="ARBA00075219"/>
    </source>
</evidence>
<dbReference type="GO" id="GO:0036088">
    <property type="term" value="P:D-serine catabolic process"/>
    <property type="evidence" value="ECO:0007669"/>
    <property type="project" value="TreeGrafter"/>
</dbReference>
<evidence type="ECO:0000313" key="18">
    <source>
        <dbReference type="Proteomes" id="UP000290540"/>
    </source>
</evidence>
<evidence type="ECO:0000256" key="12">
    <source>
        <dbReference type="ARBA" id="ARBA00069616"/>
    </source>
</evidence>
<feature type="transmembrane region" description="Helical" evidence="15">
    <location>
        <begin position="550"/>
        <end position="570"/>
    </location>
</feature>
<proteinExistence type="inferred from homology"/>
<dbReference type="Proteomes" id="UP000290540">
    <property type="component" value="Unassembled WGS sequence"/>
</dbReference>
<dbReference type="GO" id="GO:0046872">
    <property type="term" value="F:metal ion binding"/>
    <property type="evidence" value="ECO:0007669"/>
    <property type="project" value="UniProtKB-KW"/>
</dbReference>
<evidence type="ECO:0000256" key="7">
    <source>
        <dbReference type="ARBA" id="ARBA00022898"/>
    </source>
</evidence>
<comment type="caution">
    <text evidence="17">The sequence shown here is derived from an EMBL/GenBank/DDBJ whole genome shotgun (WGS) entry which is preliminary data.</text>
</comment>
<comment type="cofactor">
    <cofactor evidence="2">
        <name>Zn(2+)</name>
        <dbReference type="ChEBI" id="CHEBI:29105"/>
    </cofactor>
</comment>
<evidence type="ECO:0000313" key="17">
    <source>
        <dbReference type="EMBL" id="RYC97208.1"/>
    </source>
</evidence>
<dbReference type="PANTHER" id="PTHR28004">
    <property type="entry name" value="ZGC:162816-RELATED"/>
    <property type="match status" value="1"/>
</dbReference>
<dbReference type="SMART" id="SM01119">
    <property type="entry name" value="D-ser_dehydrat"/>
    <property type="match status" value="1"/>
</dbReference>
<keyword evidence="4" id="KW-0216">Detoxification</keyword>
<keyword evidence="7" id="KW-0663">Pyridoxal phosphate</keyword>
<evidence type="ECO:0000259" key="16">
    <source>
        <dbReference type="SMART" id="SM01119"/>
    </source>
</evidence>
<keyword evidence="15" id="KW-0812">Transmembrane</keyword>
<evidence type="ECO:0000256" key="2">
    <source>
        <dbReference type="ARBA" id="ARBA00001947"/>
    </source>
</evidence>
<dbReference type="InterPro" id="IPR042208">
    <property type="entry name" value="D-ser_dehydrat-like_sf"/>
</dbReference>
<evidence type="ECO:0000256" key="14">
    <source>
        <dbReference type="SAM" id="MobiDB-lite"/>
    </source>
</evidence>
<dbReference type="PANTHER" id="PTHR28004:SF2">
    <property type="entry name" value="D-SERINE DEHYDRATASE"/>
    <property type="match status" value="1"/>
</dbReference>
<dbReference type="EMBL" id="MQTW01000001">
    <property type="protein sequence ID" value="RYC97208.1"/>
    <property type="molecule type" value="Genomic_DNA"/>
</dbReference>
<organism evidence="17 18">
    <name type="scientific">Fusarium oxysporum f. sp. narcissi</name>
    <dbReference type="NCBI Taxonomy" id="451672"/>
    <lineage>
        <taxon>Eukaryota</taxon>
        <taxon>Fungi</taxon>
        <taxon>Dikarya</taxon>
        <taxon>Ascomycota</taxon>
        <taxon>Pezizomycotina</taxon>
        <taxon>Sordariomycetes</taxon>
        <taxon>Hypocreomycetidae</taxon>
        <taxon>Hypocreales</taxon>
        <taxon>Nectriaceae</taxon>
        <taxon>Fusarium</taxon>
        <taxon>Fusarium oxysporum species complex</taxon>
    </lineage>
</organism>
<dbReference type="InterPro" id="IPR001608">
    <property type="entry name" value="Ala_racemase_N"/>
</dbReference>
<keyword evidence="8" id="KW-0456">Lyase</keyword>
<dbReference type="Gene3D" id="2.40.37.20">
    <property type="entry name" value="D-serine dehydratase-like domain"/>
    <property type="match status" value="1"/>
</dbReference>
<evidence type="ECO:0000256" key="10">
    <source>
        <dbReference type="ARBA" id="ARBA00055764"/>
    </source>
</evidence>
<dbReference type="InterPro" id="IPR026956">
    <property type="entry name" value="D-ser_dehydrat-like_dom"/>
</dbReference>
<comment type="cofactor">
    <cofactor evidence="1">
        <name>pyridoxal 5'-phosphate</name>
        <dbReference type="ChEBI" id="CHEBI:597326"/>
    </cofactor>
</comment>
<evidence type="ECO:0000256" key="3">
    <source>
        <dbReference type="ARBA" id="ARBA00005323"/>
    </source>
</evidence>
<keyword evidence="15" id="KW-1133">Transmembrane helix</keyword>
<sequence>MDYSLENHKDYIGKHVSELPTPSLVVNLPVLKTNVETLHRDVEKLGIGFRPHVKTLKSLEVTRLMMADGKYRGIIASTIPEIKGALPLVKEGILEECLYGLPVYPGILPRLIELRKSLRIMLMVDNEQQVEFLEESASSKQPWDVFIKLDVGSRRAGVEANSAALNRLVEHAQKSSAISIYGFYCHAGHSYGGRSRDEAEKTLNIEVSSVLAAAKLLPSDRQLVISVGSTPTAHVVESLKASMPENIKLELHAGNFPCNDLQQVSTGLVTETQQSVSVAAEVCSVYPQRNEALVNAGVIALSREASAFSGFGRVVGSPAWGVVRLSQEHGILGTGEGRKVDEDFKVGQKVQLWCNHACIAAAAFYVYYVVDEQGIVRDTWIPWKGWITHPQQLESTLLFPSLPRLTTMSYADVAASGPKQSPEEAAAPQPPQVITDESASTASLVDVDMPSVHTVPNDFLEQEIKTETQAARIEREEEAREEKRKRDEAAAKAKRADNWLIQQFSRLSDGSATGLVIANFATVVGLGAYLGYKGWGLYEKGKLDWKAVTLGAGILAGVTAAEGAVGRYLYKGKKGGS</sequence>
<comment type="similarity">
    <text evidence="3">Belongs to the DSD1 family.</text>
</comment>
<dbReference type="Pfam" id="PF01168">
    <property type="entry name" value="Ala_racemase_N"/>
    <property type="match status" value="1"/>
</dbReference>
<dbReference type="InterPro" id="IPR051466">
    <property type="entry name" value="D-amino_acid_metab_enzyme"/>
</dbReference>
<evidence type="ECO:0000256" key="9">
    <source>
        <dbReference type="ARBA" id="ARBA00051198"/>
    </source>
</evidence>
<name>A0A4Q2WFL0_FUSOX</name>
<keyword evidence="15" id="KW-0472">Membrane</keyword>
<dbReference type="SUPFAM" id="SSF51419">
    <property type="entry name" value="PLP-binding barrel"/>
    <property type="match status" value="1"/>
</dbReference>
<dbReference type="GO" id="GO:0009636">
    <property type="term" value="P:response to toxic substance"/>
    <property type="evidence" value="ECO:0007669"/>
    <property type="project" value="UniProtKB-KW"/>
</dbReference>
<evidence type="ECO:0000256" key="6">
    <source>
        <dbReference type="ARBA" id="ARBA00022833"/>
    </source>
</evidence>
<evidence type="ECO:0000256" key="4">
    <source>
        <dbReference type="ARBA" id="ARBA00022575"/>
    </source>
</evidence>
<evidence type="ECO:0000256" key="8">
    <source>
        <dbReference type="ARBA" id="ARBA00023239"/>
    </source>
</evidence>
<dbReference type="Pfam" id="PF14031">
    <property type="entry name" value="D-ser_dehydrat"/>
    <property type="match status" value="1"/>
</dbReference>
<dbReference type="AlphaFoldDB" id="A0A4Q2WFL0"/>
<protein>
    <recommendedName>
        <fullName evidence="12">D-serine dehydratase</fullName>
        <ecNumber evidence="11">4.3.1.18</ecNumber>
    </recommendedName>
    <alternativeName>
        <fullName evidence="13">D-serine deaminase</fullName>
    </alternativeName>
</protein>
<comment type="catalytic activity">
    <reaction evidence="9">
        <text>D-serine = pyruvate + NH4(+)</text>
        <dbReference type="Rhea" id="RHEA:13977"/>
        <dbReference type="ChEBI" id="CHEBI:15361"/>
        <dbReference type="ChEBI" id="CHEBI:28938"/>
        <dbReference type="ChEBI" id="CHEBI:35247"/>
        <dbReference type="EC" id="4.3.1.18"/>
    </reaction>
    <physiologicalReaction direction="left-to-right" evidence="9">
        <dbReference type="Rhea" id="RHEA:13978"/>
    </physiologicalReaction>
</comment>
<dbReference type="FunFam" id="3.20.20.10:FF:000016">
    <property type="entry name" value="D-serine dehydratase"/>
    <property type="match status" value="1"/>
</dbReference>
<feature type="domain" description="D-serine dehydratase-like" evidence="16">
    <location>
        <begin position="275"/>
        <end position="371"/>
    </location>
</feature>
<reference evidence="17 18" key="1">
    <citation type="submission" date="2016-12" db="EMBL/GenBank/DDBJ databases">
        <title>Draft genome sequence of Fusarium oxysporum causing rot on Narcissus.</title>
        <authorList>
            <person name="Armitage A.D."/>
            <person name="Taylor A."/>
            <person name="Clarkson J.P."/>
            <person name="Harrison R.J."/>
            <person name="Jackson A.C."/>
        </authorList>
    </citation>
    <scope>NUCLEOTIDE SEQUENCE [LARGE SCALE GENOMIC DNA]</scope>
    <source>
        <strain evidence="17 18">N139</strain>
    </source>
</reference>
<feature type="region of interest" description="Disordered" evidence="14">
    <location>
        <begin position="470"/>
        <end position="489"/>
    </location>
</feature>
<keyword evidence="5" id="KW-0479">Metal-binding</keyword>
<dbReference type="CDD" id="cd06817">
    <property type="entry name" value="PLPDE_III_DSD"/>
    <property type="match status" value="1"/>
</dbReference>
<gene>
    <name evidence="17" type="ORF">BFJ63_vAg368</name>
</gene>
<evidence type="ECO:0000256" key="11">
    <source>
        <dbReference type="ARBA" id="ARBA00066349"/>
    </source>
</evidence>
<accession>A0A4Q2WFL0</accession>
<comment type="function">
    <text evidence="10">Catalyzes the conversion of D-serine to pyruvate and ammonia. May play a role in D-serine detoxification.</text>
</comment>
<evidence type="ECO:0000256" key="5">
    <source>
        <dbReference type="ARBA" id="ARBA00022723"/>
    </source>
</evidence>
<keyword evidence="6" id="KW-0862">Zinc</keyword>
<dbReference type="InterPro" id="IPR029066">
    <property type="entry name" value="PLP-binding_barrel"/>
</dbReference>